<dbReference type="GO" id="GO:0009636">
    <property type="term" value="P:response to toxic substance"/>
    <property type="evidence" value="ECO:0007669"/>
    <property type="project" value="UniProtKB-ARBA"/>
</dbReference>
<feature type="transmembrane region" description="Helical" evidence="9">
    <location>
        <begin position="434"/>
        <end position="458"/>
    </location>
</feature>
<gene>
    <name evidence="10" type="ORF">DAA48_21265</name>
</gene>
<feature type="transmembrane region" description="Helical" evidence="9">
    <location>
        <begin position="897"/>
        <end position="917"/>
    </location>
</feature>
<sequence>MISFFINRPVFAWVIAIMIMLSGVVAIRSLPVAQYPTIAPPTVSVSASYPGASSKAIEDSVTQIIEQNMKGIDGLLYMSSSSDSSGSANVTMTFSNDTDPDTAQVQVQNKMQSVLNMLPESVQRQGVRVNKSRSGFLMVLAVLSEDGSMSRDDISDYLNANLTDPLSRVDGVGSVQVFGSQYAMRVWLDPHKLKQHKLTSTEITNAIKTENAQMAFGEVGATPSVPGQELNATIVARGRFENVDQFKNVIIKSNQDGSKVRLSDVARVELGAENYAFASRFNGATASGVAISMATGANAMTTAKGVNDKIAEMSSNLPHGLKVVTAYDTTPFVKVSIKGVVSTLIEAIVLVFAVMYLFLQNVRATLIPTITIPVVLLGTFGMLFALGFSINMLTMFALVLAIGLLVDDAIVVVENVERIMTEEGLSPLEATRKSMGQISGALVGIGLVLSAVFVPMAFMTGSTGIIYQQFTATIVSAMALSVFIAMILTPSLCVSLLKPVKKGEHAKVNRFFEWFNRSFDSGSDKYQRGVKGLIARPARTFAMFVVIAGVMGVMYSKLPSSFLPAEDQGMLMVMITTPEGSTQERTLESVAKMESHFLENEKETVSGVFAVQGFGMGGSAQNTAMGFIRLKDWSERKAPGQSAAEIAGRAMMSLSKVKDAQIFVMSPPAMPELGNSEGFNFFLKDNAGLGREALDAARDQLIQSASKSPLLTSVRINGLNSAPQLRIEFDTDKAASLGVSLGTVNNTLSTAWGGSYIDDFIDRGRVKKVYLQSDAKFRMSPEDFAAWDVKNDKGEMVSISSFASMKWERSSPRLTRYNGAPAVEINGQPAQGVSSGDAMAEMERLVAELPQGIGMEWSGISYQERQVGAQTTILYAASLLAVFLCLAALYESWAIPTAVILAAPLGILGTVLSSTMFGMSRDVYFQVAMLTTVGLTSKNAILIVEFAKDHIEKEGMKLIDATLLAVKLRLRPIVMTSLAFGLGVLPLAIASGAGSGAQNAIGIGVLGGMLVGTVLGLLLVPLFFVLIFSLSKKEALTQNTQNPLAYGSSEEMSSLIKQVVEAPSDLLEKHNK</sequence>
<dbReference type="RefSeq" id="WP_107684596.1">
    <property type="nucleotide sequence ID" value="NZ_PZKL01000045.1"/>
</dbReference>
<dbReference type="GO" id="GO:0005886">
    <property type="term" value="C:plasma membrane"/>
    <property type="evidence" value="ECO:0007669"/>
    <property type="project" value="UniProtKB-SubCell"/>
</dbReference>
<feature type="transmembrane region" description="Helical" evidence="9">
    <location>
        <begin position="470"/>
        <end position="497"/>
    </location>
</feature>
<keyword evidence="7 9" id="KW-1133">Transmembrane helix</keyword>
<dbReference type="GO" id="GO:0042910">
    <property type="term" value="F:xenobiotic transmembrane transporter activity"/>
    <property type="evidence" value="ECO:0007669"/>
    <property type="project" value="TreeGrafter"/>
</dbReference>
<keyword evidence="4" id="KW-1003">Cell membrane</keyword>
<keyword evidence="6 9" id="KW-0812">Transmembrane</keyword>
<proteinExistence type="inferred from homology"/>
<dbReference type="SUPFAM" id="SSF82866">
    <property type="entry name" value="Multidrug efflux transporter AcrB transmembrane domain"/>
    <property type="match status" value="2"/>
</dbReference>
<reference evidence="10 11" key="1">
    <citation type="submission" date="2018-03" db="EMBL/GenBank/DDBJ databases">
        <title>Aeromonas veronii whole genome sequencing and analysis.</title>
        <authorList>
            <person name="Xie H."/>
            <person name="Liu T."/>
            <person name="Wang K."/>
        </authorList>
    </citation>
    <scope>NUCLEOTIDE SEQUENCE [LARGE SCALE GENOMIC DNA]</scope>
    <source>
        <strain evidence="10 11">XH.VA.1</strain>
    </source>
</reference>
<dbReference type="InterPro" id="IPR027463">
    <property type="entry name" value="AcrB_DN_DC_subdom"/>
</dbReference>
<dbReference type="GO" id="GO:0015562">
    <property type="term" value="F:efflux transmembrane transporter activity"/>
    <property type="evidence" value="ECO:0007669"/>
    <property type="project" value="InterPro"/>
</dbReference>
<comment type="caution">
    <text evidence="10">The sequence shown here is derived from an EMBL/GenBank/DDBJ whole genome shotgun (WGS) entry which is preliminary data.</text>
</comment>
<evidence type="ECO:0000313" key="11">
    <source>
        <dbReference type="Proteomes" id="UP000241986"/>
    </source>
</evidence>
<dbReference type="PANTHER" id="PTHR32063">
    <property type="match status" value="1"/>
</dbReference>
<keyword evidence="3 9" id="KW-0813">Transport</keyword>
<dbReference type="AlphaFoldDB" id="A0A2T4MWL3"/>
<evidence type="ECO:0000256" key="8">
    <source>
        <dbReference type="ARBA" id="ARBA00023136"/>
    </source>
</evidence>
<keyword evidence="5 9" id="KW-0997">Cell inner membrane</keyword>
<feature type="transmembrane region" description="Helical" evidence="9">
    <location>
        <begin position="923"/>
        <end position="947"/>
    </location>
</feature>
<dbReference type="Gene3D" id="3.30.2090.10">
    <property type="entry name" value="Multidrug efflux transporter AcrB TolC docking domain, DN and DC subdomains"/>
    <property type="match status" value="2"/>
</dbReference>
<dbReference type="FunFam" id="3.30.70.1430:FF:000002">
    <property type="entry name" value="Efflux pump membrane transporter"/>
    <property type="match status" value="1"/>
</dbReference>
<name>A0A2T4MWL3_AERVE</name>
<feature type="transmembrane region" description="Helical" evidence="9">
    <location>
        <begin position="541"/>
        <end position="558"/>
    </location>
</feature>
<evidence type="ECO:0000256" key="7">
    <source>
        <dbReference type="ARBA" id="ARBA00022989"/>
    </source>
</evidence>
<evidence type="ECO:0000256" key="6">
    <source>
        <dbReference type="ARBA" id="ARBA00022692"/>
    </source>
</evidence>
<dbReference type="NCBIfam" id="NF000282">
    <property type="entry name" value="RND_permease_1"/>
    <property type="match status" value="1"/>
</dbReference>
<evidence type="ECO:0000256" key="5">
    <source>
        <dbReference type="ARBA" id="ARBA00022519"/>
    </source>
</evidence>
<evidence type="ECO:0000256" key="4">
    <source>
        <dbReference type="ARBA" id="ARBA00022475"/>
    </source>
</evidence>
<dbReference type="Gene3D" id="3.30.70.1440">
    <property type="entry name" value="Multidrug efflux transporter AcrB pore domain"/>
    <property type="match status" value="1"/>
</dbReference>
<evidence type="ECO:0000256" key="1">
    <source>
        <dbReference type="ARBA" id="ARBA00004429"/>
    </source>
</evidence>
<dbReference type="EMBL" id="PZKL01000045">
    <property type="protein sequence ID" value="PTH78971.1"/>
    <property type="molecule type" value="Genomic_DNA"/>
</dbReference>
<evidence type="ECO:0000256" key="9">
    <source>
        <dbReference type="RuleBase" id="RU364070"/>
    </source>
</evidence>
<dbReference type="PANTHER" id="PTHR32063:SF13">
    <property type="entry name" value="MULTIDRUG EFFLUX PUMP SUBUNIT ACRB-RELATED"/>
    <property type="match status" value="1"/>
</dbReference>
<feature type="transmembrane region" description="Helical" evidence="9">
    <location>
        <begin position="392"/>
        <end position="413"/>
    </location>
</feature>
<dbReference type="FunFam" id="3.30.2090.10:FF:000001">
    <property type="entry name" value="Efflux pump membrane transporter"/>
    <property type="match status" value="1"/>
</dbReference>
<feature type="transmembrane region" description="Helical" evidence="9">
    <location>
        <begin position="1001"/>
        <end position="1028"/>
    </location>
</feature>
<dbReference type="Gene3D" id="3.30.70.1320">
    <property type="entry name" value="Multidrug efflux transporter AcrB pore domain like"/>
    <property type="match status" value="1"/>
</dbReference>
<feature type="transmembrane region" description="Helical" evidence="9">
    <location>
        <begin position="873"/>
        <end position="890"/>
    </location>
</feature>
<feature type="transmembrane region" description="Helical" evidence="9">
    <location>
        <begin position="339"/>
        <end position="359"/>
    </location>
</feature>
<accession>A0A2T4MWL3</accession>
<protein>
    <recommendedName>
        <fullName evidence="9">Efflux pump membrane transporter</fullName>
    </recommendedName>
</protein>
<keyword evidence="8 9" id="KW-0472">Membrane</keyword>
<feature type="transmembrane region" description="Helical" evidence="9">
    <location>
        <begin position="968"/>
        <end position="989"/>
    </location>
</feature>
<dbReference type="Gene3D" id="3.30.70.1430">
    <property type="entry name" value="Multidrug efflux transporter AcrB pore domain"/>
    <property type="match status" value="2"/>
</dbReference>
<dbReference type="PRINTS" id="PR00702">
    <property type="entry name" value="ACRIFLAVINRP"/>
</dbReference>
<comment type="similarity">
    <text evidence="2 9">Belongs to the resistance-nodulation-cell division (RND) (TC 2.A.6) family.</text>
</comment>
<dbReference type="SUPFAM" id="SSF82693">
    <property type="entry name" value="Multidrug efflux transporter AcrB pore domain, PN1, PN2, PC1 and PC2 subdomains"/>
    <property type="match status" value="4"/>
</dbReference>
<dbReference type="FunFam" id="1.20.1640.10:FF:000001">
    <property type="entry name" value="Efflux pump membrane transporter"/>
    <property type="match status" value="1"/>
</dbReference>
<evidence type="ECO:0000256" key="3">
    <source>
        <dbReference type="ARBA" id="ARBA00022448"/>
    </source>
</evidence>
<organism evidence="10 11">
    <name type="scientific">Aeromonas veronii</name>
    <dbReference type="NCBI Taxonomy" id="654"/>
    <lineage>
        <taxon>Bacteria</taxon>
        <taxon>Pseudomonadati</taxon>
        <taxon>Pseudomonadota</taxon>
        <taxon>Gammaproteobacteria</taxon>
        <taxon>Aeromonadales</taxon>
        <taxon>Aeromonadaceae</taxon>
        <taxon>Aeromonas</taxon>
    </lineage>
</organism>
<dbReference type="Gene3D" id="1.20.1640.10">
    <property type="entry name" value="Multidrug efflux transporter AcrB transmembrane domain"/>
    <property type="match status" value="2"/>
</dbReference>
<dbReference type="Proteomes" id="UP000241986">
    <property type="component" value="Unassembled WGS sequence"/>
</dbReference>
<comment type="caution">
    <text evidence="9">Lacks conserved residue(s) required for the propagation of feature annotation.</text>
</comment>
<feature type="transmembrane region" description="Helical" evidence="9">
    <location>
        <begin position="366"/>
        <end position="386"/>
    </location>
</feature>
<dbReference type="FunFam" id="3.30.70.1430:FF:000001">
    <property type="entry name" value="Efflux pump membrane transporter"/>
    <property type="match status" value="1"/>
</dbReference>
<dbReference type="Pfam" id="PF00873">
    <property type="entry name" value="ACR_tran"/>
    <property type="match status" value="1"/>
</dbReference>
<dbReference type="InterPro" id="IPR001036">
    <property type="entry name" value="Acrflvin-R"/>
</dbReference>
<evidence type="ECO:0000313" key="10">
    <source>
        <dbReference type="EMBL" id="PTH78971.1"/>
    </source>
</evidence>
<comment type="subcellular location">
    <subcellularLocation>
        <location evidence="1 9">Cell inner membrane</location>
        <topology evidence="1 9">Multi-pass membrane protein</topology>
    </subcellularLocation>
</comment>
<evidence type="ECO:0000256" key="2">
    <source>
        <dbReference type="ARBA" id="ARBA00010942"/>
    </source>
</evidence>
<dbReference type="InterPro" id="IPR004764">
    <property type="entry name" value="MdtF-like"/>
</dbReference>
<dbReference type="NCBIfam" id="TIGR00915">
    <property type="entry name" value="2A0602"/>
    <property type="match status" value="1"/>
</dbReference>
<dbReference type="SUPFAM" id="SSF82714">
    <property type="entry name" value="Multidrug efflux transporter AcrB TolC docking domain, DN and DC subdomains"/>
    <property type="match status" value="2"/>
</dbReference>